<dbReference type="Gene3D" id="1.10.540.10">
    <property type="entry name" value="Acyl-CoA dehydrogenase/oxidase, N-terminal domain"/>
    <property type="match status" value="1"/>
</dbReference>
<comment type="similarity">
    <text evidence="2 5">Belongs to the acyl-CoA dehydrogenase family.</text>
</comment>
<evidence type="ECO:0000256" key="4">
    <source>
        <dbReference type="ARBA" id="ARBA00022827"/>
    </source>
</evidence>
<protein>
    <submittedName>
        <fullName evidence="8">Acyl-CoA dehydrogenase</fullName>
    </submittedName>
</protein>
<dbReference type="InterPro" id="IPR037069">
    <property type="entry name" value="AcylCoA_DH/ox_N_sf"/>
</dbReference>
<keyword evidence="3 5" id="KW-0285">Flavoprotein</keyword>
<dbReference type="InterPro" id="IPR046373">
    <property type="entry name" value="Acyl-CoA_Oxase/DH_mid-dom_sf"/>
</dbReference>
<dbReference type="Gene3D" id="2.40.110.10">
    <property type="entry name" value="Butyryl-CoA Dehydrogenase, subunit A, domain 2"/>
    <property type="match status" value="2"/>
</dbReference>
<comment type="caution">
    <text evidence="8">The sequence shown here is derived from an EMBL/GenBank/DDBJ whole genome shotgun (WGS) entry which is preliminary data.</text>
</comment>
<evidence type="ECO:0000259" key="6">
    <source>
        <dbReference type="Pfam" id="PF00441"/>
    </source>
</evidence>
<evidence type="ECO:0000313" key="8">
    <source>
        <dbReference type="EMBL" id="MDT0572593.1"/>
    </source>
</evidence>
<feature type="domain" description="Acyl-CoA dehydrogenase/oxidase C-terminal" evidence="6">
    <location>
        <begin position="306"/>
        <end position="454"/>
    </location>
</feature>
<feature type="domain" description="Acyl-CoA oxidase/dehydrogenase middle" evidence="7">
    <location>
        <begin position="215"/>
        <end position="291"/>
    </location>
</feature>
<dbReference type="SUPFAM" id="SSF47203">
    <property type="entry name" value="Acyl-CoA dehydrogenase C-terminal domain-like"/>
    <property type="match status" value="1"/>
</dbReference>
<sequence>MTTTADLESLLTAHEDDVFSPETLAGLDEREEFPDGAVRVLDDAGLPAHYVLSEGGDLGETVRLLRAVARRDLTVAIAHGKTFLGAAPVWVAGTPEQAARLADRVRAGEPVCWGLTERGHGADLLASDLRATKDEIGGAEGGAGAVTGGPGVDGAGGAASAGGVGAGVGGVESVTEDVGAGVGGAGTTAQAAGAGIARAGAAGADVPGAGAGRAAAGGLGGWRLTGEKWLINNATRAGLACVLARTDPAGGARGFSLFLVDRRQLPEGTWRNLPKVRTHGIRGADISGFTLNGAPVPADAVVGEEGDGIPVVLKTLQLTRIACTALSLGAADHALRLARDFAADRELYGRRLADVPHVRRILGRAAAATLTAEAVSLLSARSAHTLPGELSAVSAIAKAYVPTLTQETLGSLGELLGVRGFLTSPPGGGFAKLERDHRICAVFDGSTAVNRAALLHQMPRLARQLSRRRPDGEGLRCAADLTAPLPPFDPARLSLLSVTGCSAVQALPDLTARARTRTTPRTGPLLDRLLVELARLEAESADFVPVAGGLPATAFRLAEAYERAYAAAACLLLWLENPPLRTGRLGGNDLWLRACLTTLLAEDGGDVLDALAEVVLTGPAAEFTLSGGAA</sequence>
<comment type="cofactor">
    <cofactor evidence="1 5">
        <name>FAD</name>
        <dbReference type="ChEBI" id="CHEBI:57692"/>
    </cofactor>
</comment>
<dbReference type="InterPro" id="IPR009075">
    <property type="entry name" value="AcylCo_DH/oxidase_C"/>
</dbReference>
<dbReference type="InterPro" id="IPR036250">
    <property type="entry name" value="AcylCo_DH-like_C"/>
</dbReference>
<dbReference type="CDD" id="cd00567">
    <property type="entry name" value="ACAD"/>
    <property type="match status" value="1"/>
</dbReference>
<name>A0ABU2Z7M8_9ACTN</name>
<dbReference type="PANTHER" id="PTHR43884:SF19">
    <property type="entry name" value="ACYL-COA DEHYDROGENASE FADE4-RELATED"/>
    <property type="match status" value="1"/>
</dbReference>
<dbReference type="SUPFAM" id="SSF56645">
    <property type="entry name" value="Acyl-CoA dehydrogenase NM domain-like"/>
    <property type="match status" value="2"/>
</dbReference>
<dbReference type="Pfam" id="PF02770">
    <property type="entry name" value="Acyl-CoA_dh_M"/>
    <property type="match status" value="1"/>
</dbReference>
<dbReference type="PANTHER" id="PTHR43884">
    <property type="entry name" value="ACYL-COA DEHYDROGENASE"/>
    <property type="match status" value="1"/>
</dbReference>
<gene>
    <name evidence="8" type="ORF">RM704_34895</name>
</gene>
<accession>A0ABU2Z7M8</accession>
<evidence type="ECO:0000256" key="1">
    <source>
        <dbReference type="ARBA" id="ARBA00001974"/>
    </source>
</evidence>
<dbReference type="RefSeq" id="WP_033527856.1">
    <property type="nucleotide sequence ID" value="NZ_JAVRFJ010000040.1"/>
</dbReference>
<dbReference type="Pfam" id="PF00441">
    <property type="entry name" value="Acyl-CoA_dh_1"/>
    <property type="match status" value="1"/>
</dbReference>
<keyword evidence="5" id="KW-0560">Oxidoreductase</keyword>
<dbReference type="Proteomes" id="UP001180737">
    <property type="component" value="Unassembled WGS sequence"/>
</dbReference>
<evidence type="ECO:0000259" key="7">
    <source>
        <dbReference type="Pfam" id="PF02770"/>
    </source>
</evidence>
<evidence type="ECO:0000256" key="2">
    <source>
        <dbReference type="ARBA" id="ARBA00009347"/>
    </source>
</evidence>
<dbReference type="InterPro" id="IPR009100">
    <property type="entry name" value="AcylCoA_DH/oxidase_NM_dom_sf"/>
</dbReference>
<dbReference type="Gene3D" id="1.20.140.10">
    <property type="entry name" value="Butyryl-CoA Dehydrogenase, subunit A, domain 3"/>
    <property type="match status" value="1"/>
</dbReference>
<evidence type="ECO:0000313" key="9">
    <source>
        <dbReference type="Proteomes" id="UP001180737"/>
    </source>
</evidence>
<proteinExistence type="inferred from homology"/>
<evidence type="ECO:0000256" key="3">
    <source>
        <dbReference type="ARBA" id="ARBA00022630"/>
    </source>
</evidence>
<evidence type="ECO:0000256" key="5">
    <source>
        <dbReference type="RuleBase" id="RU362125"/>
    </source>
</evidence>
<organism evidence="8 9">
    <name type="scientific">Streptomyces gottesmaniae</name>
    <dbReference type="NCBI Taxonomy" id="3075518"/>
    <lineage>
        <taxon>Bacteria</taxon>
        <taxon>Bacillati</taxon>
        <taxon>Actinomycetota</taxon>
        <taxon>Actinomycetes</taxon>
        <taxon>Kitasatosporales</taxon>
        <taxon>Streptomycetaceae</taxon>
        <taxon>Streptomyces</taxon>
    </lineage>
</organism>
<dbReference type="InterPro" id="IPR006091">
    <property type="entry name" value="Acyl-CoA_Oxase/DH_mid-dom"/>
</dbReference>
<keyword evidence="4 5" id="KW-0274">FAD</keyword>
<reference evidence="8" key="1">
    <citation type="submission" date="2024-05" db="EMBL/GenBank/DDBJ databases">
        <title>30 novel species of actinomycetes from the DSMZ collection.</title>
        <authorList>
            <person name="Nouioui I."/>
        </authorList>
    </citation>
    <scope>NUCLEOTIDE SEQUENCE</scope>
    <source>
        <strain evidence="8">DSM 3412</strain>
    </source>
</reference>
<keyword evidence="9" id="KW-1185">Reference proteome</keyword>
<dbReference type="EMBL" id="JAVRFJ010000040">
    <property type="protein sequence ID" value="MDT0572593.1"/>
    <property type="molecule type" value="Genomic_DNA"/>
</dbReference>